<name>A0A2W5XRT9_9MICO</name>
<proteinExistence type="predicted"/>
<dbReference type="Pfam" id="PF03713">
    <property type="entry name" value="DUF305"/>
    <property type="match status" value="1"/>
</dbReference>
<accession>A0A2W5XRT9</accession>
<dbReference type="EMBL" id="QKWH01000010">
    <property type="protein sequence ID" value="PZR52448.1"/>
    <property type="molecule type" value="Genomic_DNA"/>
</dbReference>
<feature type="region of interest" description="Disordered" evidence="1">
    <location>
        <begin position="26"/>
        <end position="46"/>
    </location>
</feature>
<evidence type="ECO:0000256" key="1">
    <source>
        <dbReference type="SAM" id="MobiDB-lite"/>
    </source>
</evidence>
<dbReference type="InterPro" id="IPR012347">
    <property type="entry name" value="Ferritin-like"/>
</dbReference>
<feature type="signal peptide" evidence="2">
    <location>
        <begin position="1"/>
        <end position="19"/>
    </location>
</feature>
<dbReference type="PROSITE" id="PS51257">
    <property type="entry name" value="PROKAR_LIPOPROTEIN"/>
    <property type="match status" value="1"/>
</dbReference>
<protein>
    <submittedName>
        <fullName evidence="4">DUF305 domain-containing protein</fullName>
    </submittedName>
</protein>
<keyword evidence="5" id="KW-1185">Reference proteome</keyword>
<evidence type="ECO:0000259" key="3">
    <source>
        <dbReference type="Pfam" id="PF03713"/>
    </source>
</evidence>
<sequence>MKRTLVPALLIVGVAVLGACSNTQEPAHDMSTMSSPAAEQSPDASTQFNDADVEFAQMMIPHHQQAVEMSDLITDKSGIDPRVLDLAAQIKEAQAPEIEQLTQWLEQWGAPVPESGSMDSMGSMDHGSMNGMMSADDMEALEDASGAEAGRLFLSQMISHHQGAIAMAQTEVDEGQNPDAIAMAESIVDTQQAEISTMTDLLAQQ</sequence>
<evidence type="ECO:0000313" key="4">
    <source>
        <dbReference type="EMBL" id="PZR52448.1"/>
    </source>
</evidence>
<dbReference type="PANTHER" id="PTHR36933">
    <property type="entry name" value="SLL0788 PROTEIN"/>
    <property type="match status" value="1"/>
</dbReference>
<feature type="domain" description="DUF305" evidence="3">
    <location>
        <begin position="52"/>
        <end position="202"/>
    </location>
</feature>
<evidence type="ECO:0000313" key="5">
    <source>
        <dbReference type="Proteomes" id="UP000248783"/>
    </source>
</evidence>
<dbReference type="Proteomes" id="UP000248783">
    <property type="component" value="Unassembled WGS sequence"/>
</dbReference>
<reference evidence="4 5" key="1">
    <citation type="submission" date="2018-06" db="EMBL/GenBank/DDBJ databases">
        <title>Whole genome sequencing of a novel hydrocarbon degrading bacterial strain, PW21 isolated from oil contaminated produced water sample.</title>
        <authorList>
            <person name="Nagkirti P."/>
            <person name="Shaikh A."/>
            <person name="Gowdaman V."/>
            <person name="Engineer A.E."/>
            <person name="Dagar S."/>
            <person name="Dhakephalkar P.K."/>
        </authorList>
    </citation>
    <scope>NUCLEOTIDE SEQUENCE [LARGE SCALE GENOMIC DNA]</scope>
    <source>
        <strain evidence="4 5">PW21</strain>
    </source>
</reference>
<dbReference type="AlphaFoldDB" id="A0A2W5XRT9"/>
<dbReference type="Gene3D" id="1.20.1260.10">
    <property type="match status" value="1"/>
</dbReference>
<organism evidence="4 5">
    <name type="scientific">Xylanimonas oleitrophica</name>
    <dbReference type="NCBI Taxonomy" id="2607479"/>
    <lineage>
        <taxon>Bacteria</taxon>
        <taxon>Bacillati</taxon>
        <taxon>Actinomycetota</taxon>
        <taxon>Actinomycetes</taxon>
        <taxon>Micrococcales</taxon>
        <taxon>Promicromonosporaceae</taxon>
        <taxon>Xylanimonas</taxon>
    </lineage>
</organism>
<comment type="caution">
    <text evidence="4">The sequence shown here is derived from an EMBL/GenBank/DDBJ whole genome shotgun (WGS) entry which is preliminary data.</text>
</comment>
<dbReference type="InterPro" id="IPR005183">
    <property type="entry name" value="DUF305_CopM-like"/>
</dbReference>
<gene>
    <name evidence="4" type="ORF">DNL40_12190</name>
</gene>
<feature type="chain" id="PRO_5038982352" evidence="2">
    <location>
        <begin position="20"/>
        <end position="205"/>
    </location>
</feature>
<dbReference type="PANTHER" id="PTHR36933:SF1">
    <property type="entry name" value="SLL0788 PROTEIN"/>
    <property type="match status" value="1"/>
</dbReference>
<keyword evidence="2" id="KW-0732">Signal</keyword>
<evidence type="ECO:0000256" key="2">
    <source>
        <dbReference type="SAM" id="SignalP"/>
    </source>
</evidence>